<proteinExistence type="predicted"/>
<feature type="region of interest" description="Disordered" evidence="1">
    <location>
        <begin position="333"/>
        <end position="356"/>
    </location>
</feature>
<feature type="region of interest" description="Disordered" evidence="1">
    <location>
        <begin position="176"/>
        <end position="211"/>
    </location>
</feature>
<feature type="compositionally biased region" description="Basic residues" evidence="1">
    <location>
        <begin position="1"/>
        <end position="11"/>
    </location>
</feature>
<protein>
    <submittedName>
        <fullName evidence="2">Uncharacterized protein</fullName>
    </submittedName>
</protein>
<feature type="region of interest" description="Disordered" evidence="1">
    <location>
        <begin position="219"/>
        <end position="238"/>
    </location>
</feature>
<sequence>MAACTAHKKSRSLSLRIDTSHAQSTEPRTPSRSERLLRDIAIRDMVAQSPRQYKREIHRDSSRSPFEAKDNTAGSYLFCTSLTPSVALPEVNSRASSRAGRDGSRARIRRSGSESTTTLCIKDSIDVRARLERMLLEDCCTFEERPQYSQSRPSTPRVPHFAIGRPLTPDVLTTTFSRRGTFPSSAERPSRITTPTPEHYQPLQQHSLPLPVKQPLAAPAPRRYTTNPDHRPTSPLAHATTFSSAHDCVYASPPGSTPPSTGSSQSTPASSAVQTPHSSTSSLDEDVDSDSPRRRHNARRGLYDSPRRRPGFDAEEATRRLASVDGYVSFQSIEGLGAPPECGTDNEEDEGSKRVVQAQPWRWLW</sequence>
<feature type="compositionally biased region" description="Basic and acidic residues" evidence="1">
    <location>
        <begin position="301"/>
        <end position="314"/>
    </location>
</feature>
<accession>A0A550CWY2</accession>
<dbReference type="Proteomes" id="UP000320762">
    <property type="component" value="Unassembled WGS sequence"/>
</dbReference>
<evidence type="ECO:0000256" key="1">
    <source>
        <dbReference type="SAM" id="MobiDB-lite"/>
    </source>
</evidence>
<feature type="compositionally biased region" description="Low complexity" evidence="1">
    <location>
        <begin position="251"/>
        <end position="272"/>
    </location>
</feature>
<feature type="compositionally biased region" description="Polar residues" evidence="1">
    <location>
        <begin position="273"/>
        <end position="282"/>
    </location>
</feature>
<dbReference type="STRING" id="97359.A0A550CWY2"/>
<feature type="compositionally biased region" description="Polar residues" evidence="1">
    <location>
        <begin position="191"/>
        <end position="207"/>
    </location>
</feature>
<name>A0A550CWY2_9AGAR</name>
<feature type="region of interest" description="Disordered" evidence="1">
    <location>
        <begin position="1"/>
        <end position="34"/>
    </location>
</feature>
<keyword evidence="3" id="KW-1185">Reference proteome</keyword>
<feature type="region of interest" description="Disordered" evidence="1">
    <location>
        <begin position="91"/>
        <end position="115"/>
    </location>
</feature>
<dbReference type="AlphaFoldDB" id="A0A550CWY2"/>
<feature type="region of interest" description="Disordered" evidence="1">
    <location>
        <begin position="247"/>
        <end position="314"/>
    </location>
</feature>
<gene>
    <name evidence="2" type="ORF">BD626DRAFT_544088</name>
</gene>
<reference evidence="2 3" key="1">
    <citation type="journal article" date="2019" name="New Phytol.">
        <title>Comparative genomics reveals unique wood-decay strategies and fruiting body development in the Schizophyllaceae.</title>
        <authorList>
            <person name="Almasi E."/>
            <person name="Sahu N."/>
            <person name="Krizsan K."/>
            <person name="Balint B."/>
            <person name="Kovacs G.M."/>
            <person name="Kiss B."/>
            <person name="Cseklye J."/>
            <person name="Drula E."/>
            <person name="Henrissat B."/>
            <person name="Nagy I."/>
            <person name="Chovatia M."/>
            <person name="Adam C."/>
            <person name="LaButti K."/>
            <person name="Lipzen A."/>
            <person name="Riley R."/>
            <person name="Grigoriev I.V."/>
            <person name="Nagy L.G."/>
        </authorList>
    </citation>
    <scope>NUCLEOTIDE SEQUENCE [LARGE SCALE GENOMIC DNA]</scope>
    <source>
        <strain evidence="2 3">NL-1724</strain>
    </source>
</reference>
<dbReference type="OrthoDB" id="3067719at2759"/>
<dbReference type="EMBL" id="VDMD01000001">
    <property type="protein sequence ID" value="TRM69299.1"/>
    <property type="molecule type" value="Genomic_DNA"/>
</dbReference>
<evidence type="ECO:0000313" key="2">
    <source>
        <dbReference type="EMBL" id="TRM69299.1"/>
    </source>
</evidence>
<evidence type="ECO:0000313" key="3">
    <source>
        <dbReference type="Proteomes" id="UP000320762"/>
    </source>
</evidence>
<organism evidence="2 3">
    <name type="scientific">Schizophyllum amplum</name>
    <dbReference type="NCBI Taxonomy" id="97359"/>
    <lineage>
        <taxon>Eukaryota</taxon>
        <taxon>Fungi</taxon>
        <taxon>Dikarya</taxon>
        <taxon>Basidiomycota</taxon>
        <taxon>Agaricomycotina</taxon>
        <taxon>Agaricomycetes</taxon>
        <taxon>Agaricomycetidae</taxon>
        <taxon>Agaricales</taxon>
        <taxon>Schizophyllaceae</taxon>
        <taxon>Schizophyllum</taxon>
    </lineage>
</organism>
<comment type="caution">
    <text evidence="2">The sequence shown here is derived from an EMBL/GenBank/DDBJ whole genome shotgun (WGS) entry which is preliminary data.</text>
</comment>